<dbReference type="AlphaFoldDB" id="A0A6C0DKQ3"/>
<feature type="transmembrane region" description="Helical" evidence="1">
    <location>
        <begin position="47"/>
        <end position="70"/>
    </location>
</feature>
<feature type="transmembrane region" description="Helical" evidence="1">
    <location>
        <begin position="156"/>
        <end position="176"/>
    </location>
</feature>
<protein>
    <submittedName>
        <fullName evidence="2">Uncharacterized protein</fullName>
    </submittedName>
</protein>
<accession>A0A6C0DKQ3</accession>
<evidence type="ECO:0000256" key="1">
    <source>
        <dbReference type="SAM" id="Phobius"/>
    </source>
</evidence>
<evidence type="ECO:0000313" key="2">
    <source>
        <dbReference type="EMBL" id="QHT16499.1"/>
    </source>
</evidence>
<proteinExistence type="predicted"/>
<feature type="transmembrane region" description="Helical" evidence="1">
    <location>
        <begin position="188"/>
        <end position="206"/>
    </location>
</feature>
<keyword evidence="1" id="KW-0812">Transmembrane</keyword>
<sequence length="242" mass="25820">MALGVISQGLGGLKEYIYRGLQQLPIVLASTSLVYTVSTGSLAHLNIFLGMAFLVPVVTFLLQQFIGWGIGKIWPNSVFWKRGGGDTCNMLPSLKQESLTYFDKNALVGGSVPSYWLMQVSFFIGYCISNALDSLLTPPAQGSSAINHEKRNTHAVLVIITTVIFSLLVLGMRFYFMTACEGSSNAGLIISCIAALGAAGIGYGMYDFSKKCGARSSDLFGVLSQILPPSATSPHPIVCSAS</sequence>
<reference evidence="2" key="1">
    <citation type="journal article" date="2020" name="Nature">
        <title>Giant virus diversity and host interactions through global metagenomics.</title>
        <authorList>
            <person name="Schulz F."/>
            <person name="Roux S."/>
            <person name="Paez-Espino D."/>
            <person name="Jungbluth S."/>
            <person name="Walsh D.A."/>
            <person name="Denef V.J."/>
            <person name="McMahon K.D."/>
            <person name="Konstantinidis K.T."/>
            <person name="Eloe-Fadrosh E.A."/>
            <person name="Kyrpides N.C."/>
            <person name="Woyke T."/>
        </authorList>
    </citation>
    <scope>NUCLEOTIDE SEQUENCE</scope>
    <source>
        <strain evidence="2">GVMAG-M-3300023174-189</strain>
    </source>
</reference>
<keyword evidence="1" id="KW-1133">Transmembrane helix</keyword>
<dbReference type="EMBL" id="MN739626">
    <property type="protein sequence ID" value="QHT16499.1"/>
    <property type="molecule type" value="Genomic_DNA"/>
</dbReference>
<keyword evidence="1" id="KW-0472">Membrane</keyword>
<name>A0A6C0DKQ3_9ZZZZ</name>
<organism evidence="2">
    <name type="scientific">viral metagenome</name>
    <dbReference type="NCBI Taxonomy" id="1070528"/>
    <lineage>
        <taxon>unclassified sequences</taxon>
        <taxon>metagenomes</taxon>
        <taxon>organismal metagenomes</taxon>
    </lineage>
</organism>